<reference evidence="1" key="1">
    <citation type="submission" date="2014-09" db="EMBL/GenBank/DDBJ databases">
        <authorList>
            <person name="Magalhaes I.L.F."/>
            <person name="Oliveira U."/>
            <person name="Santos F.R."/>
            <person name="Vidigal T.H.D.A."/>
            <person name="Brescovit A.D."/>
            <person name="Santos A.J."/>
        </authorList>
    </citation>
    <scope>NUCLEOTIDE SEQUENCE</scope>
    <source>
        <tissue evidence="1">Shoot tissue taken approximately 20 cm above the soil surface</tissue>
    </source>
</reference>
<name>A0A0A9DMP7_ARUDO</name>
<dbReference type="EMBL" id="GBRH01208844">
    <property type="protein sequence ID" value="JAD89051.1"/>
    <property type="molecule type" value="Transcribed_RNA"/>
</dbReference>
<dbReference type="AlphaFoldDB" id="A0A0A9DMP7"/>
<reference evidence="1" key="2">
    <citation type="journal article" date="2015" name="Data Brief">
        <title>Shoot transcriptome of the giant reed, Arundo donax.</title>
        <authorList>
            <person name="Barrero R.A."/>
            <person name="Guerrero F.D."/>
            <person name="Moolhuijzen P."/>
            <person name="Goolsby J.A."/>
            <person name="Tidwell J."/>
            <person name="Bellgard S.E."/>
            <person name="Bellgard M.I."/>
        </authorList>
    </citation>
    <scope>NUCLEOTIDE SEQUENCE</scope>
    <source>
        <tissue evidence="1">Shoot tissue taken approximately 20 cm above the soil surface</tissue>
    </source>
</reference>
<organism evidence="1">
    <name type="scientific">Arundo donax</name>
    <name type="common">Giant reed</name>
    <name type="synonym">Donax arundinaceus</name>
    <dbReference type="NCBI Taxonomy" id="35708"/>
    <lineage>
        <taxon>Eukaryota</taxon>
        <taxon>Viridiplantae</taxon>
        <taxon>Streptophyta</taxon>
        <taxon>Embryophyta</taxon>
        <taxon>Tracheophyta</taxon>
        <taxon>Spermatophyta</taxon>
        <taxon>Magnoliopsida</taxon>
        <taxon>Liliopsida</taxon>
        <taxon>Poales</taxon>
        <taxon>Poaceae</taxon>
        <taxon>PACMAD clade</taxon>
        <taxon>Arundinoideae</taxon>
        <taxon>Arundineae</taxon>
        <taxon>Arundo</taxon>
    </lineage>
</organism>
<sequence length="26" mass="3038">MLEKNAKMGLNTVWFLSDHLWADICT</sequence>
<protein>
    <submittedName>
        <fullName evidence="1">Uncharacterized protein</fullName>
    </submittedName>
</protein>
<proteinExistence type="predicted"/>
<evidence type="ECO:0000313" key="1">
    <source>
        <dbReference type="EMBL" id="JAD89051.1"/>
    </source>
</evidence>
<accession>A0A0A9DMP7</accession>